<reference evidence="2" key="1">
    <citation type="journal article" date="2020" name="Stud. Mycol.">
        <title>101 Dothideomycetes genomes: a test case for predicting lifestyles and emergence of pathogens.</title>
        <authorList>
            <person name="Haridas S."/>
            <person name="Albert R."/>
            <person name="Binder M."/>
            <person name="Bloem J."/>
            <person name="Labutti K."/>
            <person name="Salamov A."/>
            <person name="Andreopoulos B."/>
            <person name="Baker S."/>
            <person name="Barry K."/>
            <person name="Bills G."/>
            <person name="Bluhm B."/>
            <person name="Cannon C."/>
            <person name="Castanera R."/>
            <person name="Culley D."/>
            <person name="Daum C."/>
            <person name="Ezra D."/>
            <person name="Gonzalez J."/>
            <person name="Henrissat B."/>
            <person name="Kuo A."/>
            <person name="Liang C."/>
            <person name="Lipzen A."/>
            <person name="Lutzoni F."/>
            <person name="Magnuson J."/>
            <person name="Mondo S."/>
            <person name="Nolan M."/>
            <person name="Ohm R."/>
            <person name="Pangilinan J."/>
            <person name="Park H.-J."/>
            <person name="Ramirez L."/>
            <person name="Alfaro M."/>
            <person name="Sun H."/>
            <person name="Tritt A."/>
            <person name="Yoshinaga Y."/>
            <person name="Zwiers L.-H."/>
            <person name="Turgeon B."/>
            <person name="Goodwin S."/>
            <person name="Spatafora J."/>
            <person name="Crous P."/>
            <person name="Grigoriev I."/>
        </authorList>
    </citation>
    <scope>NUCLEOTIDE SEQUENCE</scope>
    <source>
        <strain evidence="2">CBS 107.79</strain>
    </source>
</reference>
<keyword evidence="3" id="KW-1185">Reference proteome</keyword>
<feature type="non-terminal residue" evidence="2">
    <location>
        <position position="315"/>
    </location>
</feature>
<gene>
    <name evidence="2" type="ORF">BU23DRAFT_419313</name>
</gene>
<dbReference type="AlphaFoldDB" id="A0A6A5UYT2"/>
<dbReference type="PANTHER" id="PTHR24359:SF1">
    <property type="entry name" value="INHIBITOR OF NUCLEAR FACTOR KAPPA-B KINASE EPSILON SUBUNIT HOMOLOG 1-RELATED"/>
    <property type="match status" value="1"/>
</dbReference>
<proteinExistence type="predicted"/>
<accession>A0A6A5UYT2</accession>
<organism evidence="2 3">
    <name type="scientific">Bimuria novae-zelandiae CBS 107.79</name>
    <dbReference type="NCBI Taxonomy" id="1447943"/>
    <lineage>
        <taxon>Eukaryota</taxon>
        <taxon>Fungi</taxon>
        <taxon>Dikarya</taxon>
        <taxon>Ascomycota</taxon>
        <taxon>Pezizomycotina</taxon>
        <taxon>Dothideomycetes</taxon>
        <taxon>Pleosporomycetidae</taxon>
        <taxon>Pleosporales</taxon>
        <taxon>Massarineae</taxon>
        <taxon>Didymosphaeriaceae</taxon>
        <taxon>Bimuria</taxon>
    </lineage>
</organism>
<evidence type="ECO:0000259" key="1">
    <source>
        <dbReference type="PROSITE" id="PS50011"/>
    </source>
</evidence>
<evidence type="ECO:0000313" key="3">
    <source>
        <dbReference type="Proteomes" id="UP000800036"/>
    </source>
</evidence>
<dbReference type="PROSITE" id="PS50011">
    <property type="entry name" value="PROTEIN_KINASE_DOM"/>
    <property type="match status" value="1"/>
</dbReference>
<dbReference type="GO" id="GO:0004674">
    <property type="term" value="F:protein serine/threonine kinase activity"/>
    <property type="evidence" value="ECO:0007669"/>
    <property type="project" value="TreeGrafter"/>
</dbReference>
<protein>
    <submittedName>
        <fullName evidence="2">Kinase-like protein</fullName>
    </submittedName>
</protein>
<keyword evidence="2" id="KW-0418">Kinase</keyword>
<dbReference type="OrthoDB" id="310217at2759"/>
<evidence type="ECO:0000313" key="2">
    <source>
        <dbReference type="EMBL" id="KAF1966237.1"/>
    </source>
</evidence>
<dbReference type="InterPro" id="IPR000719">
    <property type="entry name" value="Prot_kinase_dom"/>
</dbReference>
<dbReference type="PROSITE" id="PS00108">
    <property type="entry name" value="PROTEIN_KINASE_ST"/>
    <property type="match status" value="1"/>
</dbReference>
<dbReference type="PANTHER" id="PTHR24359">
    <property type="entry name" value="SERINE/THREONINE-PROTEIN KINASE SBK1"/>
    <property type="match status" value="1"/>
</dbReference>
<keyword evidence="2" id="KW-0808">Transferase</keyword>
<dbReference type="EMBL" id="ML976749">
    <property type="protein sequence ID" value="KAF1966237.1"/>
    <property type="molecule type" value="Genomic_DNA"/>
</dbReference>
<feature type="non-terminal residue" evidence="2">
    <location>
        <position position="1"/>
    </location>
</feature>
<dbReference type="Gene3D" id="1.10.510.10">
    <property type="entry name" value="Transferase(Phosphotransferase) domain 1"/>
    <property type="match status" value="1"/>
</dbReference>
<name>A0A6A5UYT2_9PLEO</name>
<dbReference type="InterPro" id="IPR011009">
    <property type="entry name" value="Kinase-like_dom_sf"/>
</dbReference>
<sequence>QFQRQKHIHSGSDGSVSEWKHPSTGYVVAVKEPKPGRSHMLKKEFEVFELIPEHANIVQLFGCIEDWSPAAPALVLELAQTDLNEYRYMLLENELRVPEMTLWKLMRDVSSGLAWLHNHCSKPFVHGDIKPENILVFDPPNWDGKNLPLVPIFKICDIGRMKPATKGDFIQFDGTPEFGPPIDERASSQTPAVDMWSLGASIQWFALGFYPHMLMSDFVEYARQEFQVQLTEQDLKGEGYNKWRNHLPTMYRPLNASIEVQKDVLKLKSTVPPYSQILNSWYAKLFHQDASRRMRSKTLAKYFVPAADGQIKVLE</sequence>
<dbReference type="CDD" id="cd00180">
    <property type="entry name" value="PKc"/>
    <property type="match status" value="1"/>
</dbReference>
<dbReference type="SUPFAM" id="SSF56112">
    <property type="entry name" value="Protein kinase-like (PK-like)"/>
    <property type="match status" value="1"/>
</dbReference>
<feature type="domain" description="Protein kinase" evidence="1">
    <location>
        <begin position="2"/>
        <end position="303"/>
    </location>
</feature>
<dbReference type="InterPro" id="IPR008271">
    <property type="entry name" value="Ser/Thr_kinase_AS"/>
</dbReference>
<dbReference type="GO" id="GO:0005524">
    <property type="term" value="F:ATP binding"/>
    <property type="evidence" value="ECO:0007669"/>
    <property type="project" value="InterPro"/>
</dbReference>
<dbReference type="Proteomes" id="UP000800036">
    <property type="component" value="Unassembled WGS sequence"/>
</dbReference>
<dbReference type="Pfam" id="PF00069">
    <property type="entry name" value="Pkinase"/>
    <property type="match status" value="1"/>
</dbReference>
<dbReference type="SMART" id="SM00220">
    <property type="entry name" value="S_TKc"/>
    <property type="match status" value="1"/>
</dbReference>